<keyword evidence="3" id="KW-1185">Reference proteome</keyword>
<protein>
    <submittedName>
        <fullName evidence="2">Putative Anti-sigma-factor antagonist</fullName>
    </submittedName>
</protein>
<dbReference type="InterPro" id="IPR058548">
    <property type="entry name" value="MlaB-like_STAS"/>
</dbReference>
<dbReference type="AlphaFoldDB" id="A0A0S4KT94"/>
<dbReference type="OrthoDB" id="9805468at2"/>
<dbReference type="Proteomes" id="UP000066284">
    <property type="component" value="Chromosome 1"/>
</dbReference>
<accession>A0A0S4KT94</accession>
<dbReference type="InterPro" id="IPR002645">
    <property type="entry name" value="STAS_dom"/>
</dbReference>
<dbReference type="InterPro" id="IPR052746">
    <property type="entry name" value="MlaB_ABC_Transporter"/>
</dbReference>
<dbReference type="STRING" id="1715989.NITINOP_2281"/>
<dbReference type="SUPFAM" id="SSF52091">
    <property type="entry name" value="SpoIIaa-like"/>
    <property type="match status" value="1"/>
</dbReference>
<evidence type="ECO:0000313" key="3">
    <source>
        <dbReference type="Proteomes" id="UP000066284"/>
    </source>
</evidence>
<evidence type="ECO:0000259" key="1">
    <source>
        <dbReference type="PROSITE" id="PS50801"/>
    </source>
</evidence>
<dbReference type="InterPro" id="IPR036513">
    <property type="entry name" value="STAS_dom_sf"/>
</dbReference>
<dbReference type="EMBL" id="LN885086">
    <property type="protein sequence ID" value="CUQ67253.1"/>
    <property type="molecule type" value="Genomic_DNA"/>
</dbReference>
<gene>
    <name evidence="2" type="ORF">NITINOP_2281</name>
</gene>
<evidence type="ECO:0000313" key="2">
    <source>
        <dbReference type="EMBL" id="CUQ67253.1"/>
    </source>
</evidence>
<feature type="domain" description="STAS" evidence="1">
    <location>
        <begin position="1"/>
        <end position="87"/>
    </location>
</feature>
<dbReference type="RefSeq" id="WP_158023359.1">
    <property type="nucleotide sequence ID" value="NZ_LN885086.1"/>
</dbReference>
<dbReference type="PROSITE" id="PS50801">
    <property type="entry name" value="STAS"/>
    <property type="match status" value="1"/>
</dbReference>
<dbReference type="Gene3D" id="3.30.750.24">
    <property type="entry name" value="STAS domain"/>
    <property type="match status" value="1"/>
</dbReference>
<dbReference type="KEGG" id="nio:NITINOP_2281"/>
<dbReference type="PANTHER" id="PTHR35849:SF2">
    <property type="entry name" value="BLR2341 PROTEIN"/>
    <property type="match status" value="1"/>
</dbReference>
<dbReference type="PANTHER" id="PTHR35849">
    <property type="entry name" value="BLR2341 PROTEIN"/>
    <property type="match status" value="1"/>
</dbReference>
<dbReference type="Pfam" id="PF13466">
    <property type="entry name" value="STAS_2"/>
    <property type="match status" value="1"/>
</dbReference>
<sequence>MEENPRQLTPTGDLTIFEVEDLKKSLVKLFQNDGLVSLDLAQVGRVDTAAIQLLWAARKEGRMFVMGMSEGLRATLNRLGFSEPLGE</sequence>
<reference evidence="3" key="1">
    <citation type="submission" date="2015-09" db="EMBL/GenBank/DDBJ databases">
        <authorList>
            <person name="Daims H."/>
        </authorList>
    </citation>
    <scope>NUCLEOTIDE SEQUENCE [LARGE SCALE GENOMIC DNA]</scope>
</reference>
<organism evidence="2 3">
    <name type="scientific">Candidatus Nitrospira inopinata</name>
    <dbReference type="NCBI Taxonomy" id="1715989"/>
    <lineage>
        <taxon>Bacteria</taxon>
        <taxon>Pseudomonadati</taxon>
        <taxon>Nitrospirota</taxon>
        <taxon>Nitrospiria</taxon>
        <taxon>Nitrospirales</taxon>
        <taxon>Nitrospiraceae</taxon>
        <taxon>Nitrospira</taxon>
    </lineage>
</organism>
<name>A0A0S4KT94_9BACT</name>
<proteinExistence type="predicted"/>